<name>A0A2P2IWH9_RHIMU</name>
<protein>
    <submittedName>
        <fullName evidence="1">Uncharacterized protein</fullName>
    </submittedName>
</protein>
<evidence type="ECO:0000313" key="1">
    <source>
        <dbReference type="EMBL" id="MBW85576.1"/>
    </source>
</evidence>
<organism evidence="1">
    <name type="scientific">Rhizophora mucronata</name>
    <name type="common">Asiatic mangrove</name>
    <dbReference type="NCBI Taxonomy" id="61149"/>
    <lineage>
        <taxon>Eukaryota</taxon>
        <taxon>Viridiplantae</taxon>
        <taxon>Streptophyta</taxon>
        <taxon>Embryophyta</taxon>
        <taxon>Tracheophyta</taxon>
        <taxon>Spermatophyta</taxon>
        <taxon>Magnoliopsida</taxon>
        <taxon>eudicotyledons</taxon>
        <taxon>Gunneridae</taxon>
        <taxon>Pentapetalae</taxon>
        <taxon>rosids</taxon>
        <taxon>fabids</taxon>
        <taxon>Malpighiales</taxon>
        <taxon>Rhizophoraceae</taxon>
        <taxon>Rhizophora</taxon>
    </lineage>
</organism>
<reference evidence="1" key="1">
    <citation type="submission" date="2018-02" db="EMBL/GenBank/DDBJ databases">
        <title>Rhizophora mucronata_Transcriptome.</title>
        <authorList>
            <person name="Meera S.P."/>
            <person name="Sreeshan A."/>
            <person name="Augustine A."/>
        </authorList>
    </citation>
    <scope>NUCLEOTIDE SEQUENCE</scope>
    <source>
        <tissue evidence="1">Leaf</tissue>
    </source>
</reference>
<accession>A0A2P2IWH9</accession>
<dbReference type="EMBL" id="GGEC01005093">
    <property type="protein sequence ID" value="MBW85576.1"/>
    <property type="molecule type" value="Transcribed_RNA"/>
</dbReference>
<proteinExistence type="predicted"/>
<sequence>MATQGGVFKEKPP</sequence>